<proteinExistence type="predicted"/>
<evidence type="ECO:0008006" key="4">
    <source>
        <dbReference type="Google" id="ProtNLM"/>
    </source>
</evidence>
<dbReference type="Proteomes" id="UP000226079">
    <property type="component" value="Unassembled WGS sequence"/>
</dbReference>
<accession>A0A2A9CUA2</accession>
<evidence type="ECO:0000313" key="3">
    <source>
        <dbReference type="Proteomes" id="UP000226079"/>
    </source>
</evidence>
<sequence>MSSGGARNRSGPAKDPNSGRSDRIGYKLTALPSEGYKSGAPEWPLSEASVTELRLWEEAWRTPQACAWSMPSESWRVRTVALWVRVRVRCEAPDAPAALLGQLHRFADQIGMTTAGLAEMGWAIAKDELAERRSDEAKPGEQVVKQGSSRDRMKVVGE</sequence>
<dbReference type="RefSeq" id="WP_098460657.1">
    <property type="nucleotide sequence ID" value="NZ_PDJC01000001.1"/>
</dbReference>
<feature type="region of interest" description="Disordered" evidence="1">
    <location>
        <begin position="132"/>
        <end position="158"/>
    </location>
</feature>
<reference evidence="2 3" key="1">
    <citation type="submission" date="2017-10" db="EMBL/GenBank/DDBJ databases">
        <title>Sequencing the genomes of 1000 actinobacteria strains.</title>
        <authorList>
            <person name="Klenk H.-P."/>
        </authorList>
    </citation>
    <scope>NUCLEOTIDE SEQUENCE [LARGE SCALE GENOMIC DNA]</scope>
    <source>
        <strain evidence="2 3">DSM 15597</strain>
    </source>
</reference>
<comment type="caution">
    <text evidence="2">The sequence shown here is derived from an EMBL/GenBank/DDBJ whole genome shotgun (WGS) entry which is preliminary data.</text>
</comment>
<evidence type="ECO:0000256" key="1">
    <source>
        <dbReference type="SAM" id="MobiDB-lite"/>
    </source>
</evidence>
<evidence type="ECO:0000313" key="2">
    <source>
        <dbReference type="EMBL" id="PFG17200.1"/>
    </source>
</evidence>
<dbReference type="AlphaFoldDB" id="A0A2A9CUA2"/>
<organism evidence="2 3">
    <name type="scientific">Propionicimonas paludicola</name>
    <dbReference type="NCBI Taxonomy" id="185243"/>
    <lineage>
        <taxon>Bacteria</taxon>
        <taxon>Bacillati</taxon>
        <taxon>Actinomycetota</taxon>
        <taxon>Actinomycetes</taxon>
        <taxon>Propionibacteriales</taxon>
        <taxon>Nocardioidaceae</taxon>
        <taxon>Propionicimonas</taxon>
    </lineage>
</organism>
<gene>
    <name evidence="2" type="ORF">ATK74_1763</name>
</gene>
<dbReference type="OrthoDB" id="3391752at2"/>
<dbReference type="EMBL" id="PDJC01000001">
    <property type="protein sequence ID" value="PFG17200.1"/>
    <property type="molecule type" value="Genomic_DNA"/>
</dbReference>
<protein>
    <recommendedName>
        <fullName evidence="4">Terminase small subunit</fullName>
    </recommendedName>
</protein>
<name>A0A2A9CUA2_9ACTN</name>
<keyword evidence="3" id="KW-1185">Reference proteome</keyword>
<feature type="region of interest" description="Disordered" evidence="1">
    <location>
        <begin position="1"/>
        <end position="24"/>
    </location>
</feature>
<feature type="compositionally biased region" description="Basic and acidic residues" evidence="1">
    <location>
        <begin position="148"/>
        <end position="158"/>
    </location>
</feature>